<dbReference type="OrthoDB" id="9788328at2"/>
<evidence type="ECO:0000313" key="10">
    <source>
        <dbReference type="Proteomes" id="UP000295781"/>
    </source>
</evidence>
<evidence type="ECO:0000256" key="4">
    <source>
        <dbReference type="ARBA" id="ARBA00022989"/>
    </source>
</evidence>
<keyword evidence="7" id="KW-0249">Electron transport</keyword>
<dbReference type="EMBL" id="CP012670">
    <property type="protein sequence ID" value="AUX25374.1"/>
    <property type="molecule type" value="Genomic_DNA"/>
</dbReference>
<comment type="cofactor">
    <cofactor evidence="7">
        <name>heme b</name>
        <dbReference type="ChEBI" id="CHEBI:60344"/>
    </cofactor>
    <text evidence="7">Binds 1 heme b (iron(II)-protoporphyrin IX) group per subunit.</text>
</comment>
<feature type="transmembrane region" description="Helical" evidence="7">
    <location>
        <begin position="28"/>
        <end position="51"/>
    </location>
</feature>
<reference evidence="9 10" key="1">
    <citation type="submission" date="2015-09" db="EMBL/GenBank/DDBJ databases">
        <title>Sorangium comparison.</title>
        <authorList>
            <person name="Zaburannyi N."/>
            <person name="Bunk B."/>
            <person name="Overmann J."/>
            <person name="Mueller R."/>
        </authorList>
    </citation>
    <scope>NUCLEOTIDE SEQUENCE [LARGE SCALE GENOMIC DNA]</scope>
    <source>
        <strain evidence="9 10">So ceGT47</strain>
    </source>
</reference>
<comment type="similarity">
    <text evidence="7">Belongs to the MsrQ family.</text>
</comment>
<keyword evidence="3 7" id="KW-0812">Transmembrane</keyword>
<dbReference type="HAMAP" id="MF_01207">
    <property type="entry name" value="MsrQ"/>
    <property type="match status" value="1"/>
</dbReference>
<accession>A0A4P2Q784</accession>
<feature type="transmembrane region" description="Helical" evidence="7">
    <location>
        <begin position="130"/>
        <end position="152"/>
    </location>
</feature>
<feature type="transmembrane region" description="Helical" evidence="7">
    <location>
        <begin position="57"/>
        <end position="78"/>
    </location>
</feature>
<keyword evidence="7" id="KW-0288">FMN</keyword>
<dbReference type="InterPro" id="IPR022837">
    <property type="entry name" value="MsrQ-like"/>
</dbReference>
<keyword evidence="7" id="KW-0285">Flavoprotein</keyword>
<sequence>MTSAPAKAVSPLRAGAPAGRKLPWLEPAVVTGGLIPLAVLGLRAATGALGANPVAEALNQLGLLALVLLIASLAATPLQRITGWTFPVRIRKALGLLSFFYACAHFLIYATLDQGLALPAIVADITERPFLLIGFVALVLLVPLAATSTARMLKRLGFARWKRLHRLAYVAAVLGVAHYFLRVKKDTTEPLIYAALLAALFAVRIASAVLPPGGRDHGTAGGLPRSMK</sequence>
<dbReference type="AlphaFoldDB" id="A0A4P2Q784"/>
<proteinExistence type="inferred from homology"/>
<dbReference type="PANTHER" id="PTHR36964:SF1">
    <property type="entry name" value="PROTEIN-METHIONINE-SULFOXIDE REDUCTASE HEME-BINDING SUBUNIT MSRQ"/>
    <property type="match status" value="1"/>
</dbReference>
<keyword evidence="5 7" id="KW-0408">Iron</keyword>
<comment type="function">
    <text evidence="7">Part of the MsrPQ system that repairs oxidized cell envelope proteins containing methionine sulfoxide residues (Met-O), using respiratory chain electrons. Thus protects these proteins from oxidative-stress damage caused by reactive species of oxygen and chlorine. MsrPQ is essential for the maintenance of envelope integrity under bleach stress, rescuing a wide series of structurally unrelated cell envelope proteins from methionine oxidation. MsrQ provides electrons for reduction to the reductase catalytic subunit MsrP, using the quinone pool of the respiratory chain.</text>
</comment>
<keyword evidence="4 7" id="KW-1133">Transmembrane helix</keyword>
<evidence type="ECO:0000256" key="6">
    <source>
        <dbReference type="ARBA" id="ARBA00023136"/>
    </source>
</evidence>
<keyword evidence="7" id="KW-0349">Heme</keyword>
<dbReference type="InterPro" id="IPR013130">
    <property type="entry name" value="Fe3_Rdtase_TM_dom"/>
</dbReference>
<dbReference type="GO" id="GO:0046872">
    <property type="term" value="F:metal ion binding"/>
    <property type="evidence" value="ECO:0007669"/>
    <property type="project" value="UniProtKB-KW"/>
</dbReference>
<protein>
    <recommendedName>
        <fullName evidence="7">Protein-methionine-sulfoxide reductase heme-binding subunit MsrQ</fullName>
    </recommendedName>
    <alternativeName>
        <fullName evidence="7">Flavocytochrome MsrQ</fullName>
    </alternativeName>
</protein>
<feature type="transmembrane region" description="Helical" evidence="7">
    <location>
        <begin position="192"/>
        <end position="210"/>
    </location>
</feature>
<name>A0A4P2Q784_SORCE</name>
<feature type="transmembrane region" description="Helical" evidence="7">
    <location>
        <begin position="164"/>
        <end position="180"/>
    </location>
</feature>
<keyword evidence="7" id="KW-1003">Cell membrane</keyword>
<evidence type="ECO:0000256" key="7">
    <source>
        <dbReference type="HAMAP-Rule" id="MF_01207"/>
    </source>
</evidence>
<comment type="subunit">
    <text evidence="7">Heterodimer of a catalytic subunit (MsrP) and a heme-binding subunit (MsrQ).</text>
</comment>
<comment type="subcellular location">
    <subcellularLocation>
        <location evidence="7">Cell membrane</location>
        <topology evidence="7">Multi-pass membrane protein</topology>
    </subcellularLocation>
    <subcellularLocation>
        <location evidence="1">Membrane</location>
        <topology evidence="1">Multi-pass membrane protein</topology>
    </subcellularLocation>
</comment>
<evidence type="ECO:0000256" key="2">
    <source>
        <dbReference type="ARBA" id="ARBA00022448"/>
    </source>
</evidence>
<dbReference type="GO" id="GO:0030091">
    <property type="term" value="P:protein repair"/>
    <property type="evidence" value="ECO:0007669"/>
    <property type="project" value="UniProtKB-UniRule"/>
</dbReference>
<dbReference type="GO" id="GO:0010181">
    <property type="term" value="F:FMN binding"/>
    <property type="evidence" value="ECO:0007669"/>
    <property type="project" value="UniProtKB-UniRule"/>
</dbReference>
<evidence type="ECO:0000313" key="9">
    <source>
        <dbReference type="EMBL" id="AUX25374.1"/>
    </source>
</evidence>
<dbReference type="GO" id="GO:0020037">
    <property type="term" value="F:heme binding"/>
    <property type="evidence" value="ECO:0007669"/>
    <property type="project" value="UniProtKB-UniRule"/>
</dbReference>
<dbReference type="GO" id="GO:0009055">
    <property type="term" value="F:electron transfer activity"/>
    <property type="evidence" value="ECO:0007669"/>
    <property type="project" value="UniProtKB-UniRule"/>
</dbReference>
<dbReference type="Proteomes" id="UP000295781">
    <property type="component" value="Chromosome"/>
</dbReference>
<evidence type="ECO:0000256" key="1">
    <source>
        <dbReference type="ARBA" id="ARBA00004141"/>
    </source>
</evidence>
<comment type="cofactor">
    <cofactor evidence="7">
        <name>FMN</name>
        <dbReference type="ChEBI" id="CHEBI:58210"/>
    </cofactor>
    <text evidence="7">Binds 1 FMN per subunit.</text>
</comment>
<dbReference type="RefSeq" id="WP_129352247.1">
    <property type="nucleotide sequence ID" value="NZ_CP012670.1"/>
</dbReference>
<feature type="transmembrane region" description="Helical" evidence="7">
    <location>
        <begin position="90"/>
        <end position="110"/>
    </location>
</feature>
<evidence type="ECO:0000259" key="8">
    <source>
        <dbReference type="Pfam" id="PF01794"/>
    </source>
</evidence>
<keyword evidence="6 7" id="KW-0472">Membrane</keyword>
<organism evidence="9 10">
    <name type="scientific">Sorangium cellulosum</name>
    <name type="common">Polyangium cellulosum</name>
    <dbReference type="NCBI Taxonomy" id="56"/>
    <lineage>
        <taxon>Bacteria</taxon>
        <taxon>Pseudomonadati</taxon>
        <taxon>Myxococcota</taxon>
        <taxon>Polyangia</taxon>
        <taxon>Polyangiales</taxon>
        <taxon>Polyangiaceae</taxon>
        <taxon>Sorangium</taxon>
    </lineage>
</organism>
<evidence type="ECO:0000256" key="5">
    <source>
        <dbReference type="ARBA" id="ARBA00023004"/>
    </source>
</evidence>
<dbReference type="GO" id="GO:0005886">
    <property type="term" value="C:plasma membrane"/>
    <property type="evidence" value="ECO:0007669"/>
    <property type="project" value="UniProtKB-SubCell"/>
</dbReference>
<dbReference type="Pfam" id="PF01794">
    <property type="entry name" value="Ferric_reduct"/>
    <property type="match status" value="1"/>
</dbReference>
<feature type="domain" description="Ferric oxidoreductase" evidence="8">
    <location>
        <begin position="61"/>
        <end position="176"/>
    </location>
</feature>
<gene>
    <name evidence="7" type="primary">msrQ</name>
    <name evidence="9" type="ORF">SOCEGT47_059190</name>
</gene>
<dbReference type="GO" id="GO:0016679">
    <property type="term" value="F:oxidoreductase activity, acting on diphenols and related substances as donors"/>
    <property type="evidence" value="ECO:0007669"/>
    <property type="project" value="TreeGrafter"/>
</dbReference>
<keyword evidence="7" id="KW-0479">Metal-binding</keyword>
<evidence type="ECO:0000256" key="3">
    <source>
        <dbReference type="ARBA" id="ARBA00022692"/>
    </source>
</evidence>
<keyword evidence="2 7" id="KW-0813">Transport</keyword>
<dbReference type="PANTHER" id="PTHR36964">
    <property type="entry name" value="PROTEIN-METHIONINE-SULFOXIDE REDUCTASE HEME-BINDING SUBUNIT MSRQ"/>
    <property type="match status" value="1"/>
</dbReference>